<organism evidence="13 14">
    <name type="scientific">Myodes glareolus</name>
    <name type="common">Bank vole</name>
    <name type="synonym">Clethrionomys glareolus</name>
    <dbReference type="NCBI Taxonomy" id="447135"/>
    <lineage>
        <taxon>Eukaryota</taxon>
        <taxon>Metazoa</taxon>
        <taxon>Chordata</taxon>
        <taxon>Craniata</taxon>
        <taxon>Vertebrata</taxon>
        <taxon>Euteleostomi</taxon>
        <taxon>Mammalia</taxon>
        <taxon>Eutheria</taxon>
        <taxon>Euarchontoglires</taxon>
        <taxon>Glires</taxon>
        <taxon>Rodentia</taxon>
        <taxon>Myomorpha</taxon>
        <taxon>Muroidea</taxon>
        <taxon>Cricetidae</taxon>
        <taxon>Arvicolinae</taxon>
        <taxon>Myodes</taxon>
    </lineage>
</organism>
<dbReference type="EMBL" id="JBBHLL010000409">
    <property type="protein sequence ID" value="KAK7803645.1"/>
    <property type="molecule type" value="Genomic_DNA"/>
</dbReference>
<dbReference type="GO" id="GO:0098793">
    <property type="term" value="C:presynapse"/>
    <property type="evidence" value="ECO:0007669"/>
    <property type="project" value="UniProtKB-SubCell"/>
</dbReference>
<feature type="non-terminal residue" evidence="13">
    <location>
        <position position="1"/>
    </location>
</feature>
<dbReference type="Pfam" id="PF00651">
    <property type="entry name" value="BTB"/>
    <property type="match status" value="2"/>
</dbReference>
<dbReference type="PROSITE" id="PS50097">
    <property type="entry name" value="BTB"/>
    <property type="match status" value="2"/>
</dbReference>
<feature type="region of interest" description="Disordered" evidence="11">
    <location>
        <begin position="1"/>
        <end position="63"/>
    </location>
</feature>
<dbReference type="InterPro" id="IPR000210">
    <property type="entry name" value="BTB/POZ_dom"/>
</dbReference>
<dbReference type="CDD" id="cd18285">
    <property type="entry name" value="BTB1_POZ_BTBD8"/>
    <property type="match status" value="1"/>
</dbReference>
<accession>A0AAW0HP92</accession>
<feature type="compositionally biased region" description="Basic and acidic residues" evidence="11">
    <location>
        <begin position="688"/>
        <end position="704"/>
    </location>
</feature>
<feature type="region of interest" description="Disordered" evidence="11">
    <location>
        <begin position="1546"/>
        <end position="1589"/>
    </location>
</feature>
<feature type="region of interest" description="Disordered" evidence="11">
    <location>
        <begin position="120"/>
        <end position="139"/>
    </location>
</feature>
<dbReference type="CDD" id="cd18490">
    <property type="entry name" value="BACK_BTBD8"/>
    <property type="match status" value="1"/>
</dbReference>
<comment type="subunit">
    <text evidence="8">Interacts (via N-terminus) with adapter protein complex AP-2 subunits alpha (AP2A1) and beta (AP2B1).</text>
</comment>
<keyword evidence="3" id="KW-0770">Synapse</keyword>
<feature type="region of interest" description="Disordered" evidence="11">
    <location>
        <begin position="1364"/>
        <end position="1437"/>
    </location>
</feature>
<feature type="compositionally biased region" description="Low complexity" evidence="11">
    <location>
        <begin position="1280"/>
        <end position="1289"/>
    </location>
</feature>
<feature type="domain" description="BTB" evidence="12">
    <location>
        <begin position="163"/>
        <end position="221"/>
    </location>
</feature>
<keyword evidence="14" id="KW-1185">Reference proteome</keyword>
<protein>
    <recommendedName>
        <fullName evidence="9">BTB/POZ domain-containing protein 8</fullName>
    </recommendedName>
    <alternativeName>
        <fullName evidence="10">AP2-interacting clathrin-endocytosis protein</fullName>
    </alternativeName>
</protein>
<evidence type="ECO:0000256" key="8">
    <source>
        <dbReference type="ARBA" id="ARBA00063994"/>
    </source>
</evidence>
<feature type="compositionally biased region" description="Basic and acidic residues" evidence="11">
    <location>
        <begin position="1552"/>
        <end position="1571"/>
    </location>
</feature>
<dbReference type="SMART" id="SM00225">
    <property type="entry name" value="BTB"/>
    <property type="match status" value="1"/>
</dbReference>
<evidence type="ECO:0000256" key="7">
    <source>
        <dbReference type="ARBA" id="ARBA00058836"/>
    </source>
</evidence>
<feature type="compositionally biased region" description="Polar residues" evidence="11">
    <location>
        <begin position="1018"/>
        <end position="1036"/>
    </location>
</feature>
<reference evidence="13 14" key="1">
    <citation type="journal article" date="2023" name="bioRxiv">
        <title>Conserved and derived expression patterns and positive selection on dental genes reveal complex evolutionary context of ever-growing rodent molars.</title>
        <authorList>
            <person name="Calamari Z.T."/>
            <person name="Song A."/>
            <person name="Cohen E."/>
            <person name="Akter M."/>
            <person name="Roy R.D."/>
            <person name="Hallikas O."/>
            <person name="Christensen M.M."/>
            <person name="Li P."/>
            <person name="Marangoni P."/>
            <person name="Jernvall J."/>
            <person name="Klein O.D."/>
        </authorList>
    </citation>
    <scope>NUCLEOTIDE SEQUENCE [LARGE SCALE GENOMIC DNA]</scope>
    <source>
        <strain evidence="13">V071</strain>
    </source>
</reference>
<evidence type="ECO:0000256" key="3">
    <source>
        <dbReference type="ARBA" id="ARBA00023018"/>
    </source>
</evidence>
<dbReference type="Gene3D" id="3.30.710.10">
    <property type="entry name" value="Potassium Channel Kv1.1, Chain A"/>
    <property type="match status" value="2"/>
</dbReference>
<feature type="region of interest" description="Disordered" evidence="11">
    <location>
        <begin position="1768"/>
        <end position="1807"/>
    </location>
</feature>
<feature type="compositionally biased region" description="Polar residues" evidence="11">
    <location>
        <begin position="1489"/>
        <end position="1498"/>
    </location>
</feature>
<comment type="function">
    <text evidence="7">Involved in clathrin-mediated endocytosis at the synapse. Plays a role in neuronal development and in synaptic vesicle recycling in mature neurons, a process required for normal synaptic transmission.</text>
</comment>
<evidence type="ECO:0000256" key="1">
    <source>
        <dbReference type="ARBA" id="ARBA00004132"/>
    </source>
</evidence>
<feature type="compositionally biased region" description="Polar residues" evidence="11">
    <location>
        <begin position="841"/>
        <end position="851"/>
    </location>
</feature>
<feature type="region of interest" description="Disordered" evidence="11">
    <location>
        <begin position="1634"/>
        <end position="1658"/>
    </location>
</feature>
<evidence type="ECO:0000256" key="10">
    <source>
        <dbReference type="ARBA" id="ARBA00075458"/>
    </source>
</evidence>
<sequence>KEDGGRNPPDSSPTRLKPSGLPSPETRWPPASRRKQSDWAGAQRPGHVTAGSGTRCSWHGGPAANKTGRELSFWGRVPRRAGAGGNAPLPVPVLRSLARRVPWLTMAHCAAGGAPPAVLPRSPGLGRKGVPRKGPGERRKLKAVVSEQLSRDVLRLLREEIHTDTVLSVGGSLFKVHRAVLLARAPGFHFHLIEQMPSGLTNELVPVDNVDASELRAFLHYEEEILKKMKVGSVVPEKKPDVGFQECGNLSDSFLGKCETQEDITGGDGSFISGDNCDLEPASELGEDLLKLYVKQCCPDIDICVDGQSFRAHRAILSARSSYFAAMLSGCWAESSQECVTLQGIAQGEMNVVMHFIYGGTLDFPDNANVGQILNVADMYGLEGLREVAIYVLRRDYCNFFQKGHRASLVLSLPSVTSERFPGLISTGPVPRTLASILECLIIAHSVGVESLFADCMNWIIDHFARFWSERSFANVPPEIQKTCLNMLIQSLNHKNAAFLLMESDRLIMGLPRVKWTEAALSMASRLQEECVTFIVENFSSIIKSENFTLLLQSQAMSSTAHLLDKIFKAIEDNITTENSCSLLMTLDTLLNSESTKEMGFTCKVQAVRDKLWAFLVQSFYAVRHTEGWQRVHVDDQQKIQAAAFDKGDDRRLGRKPVLTSSQNMKSDGLGASGCPSSTSRSVNKAFKHNDSTKVPKVTKEVRAAGRTASGKSKTAAKPQTEGNANARPEDLSKVVGRSARVAATGQEDSVPGKGIRNQEAQTTGARPKVLTANLNVQARAKPLKTRTGKDASRSTSAGPSSRSTNSSMELLTPTGCVDDTKENGSVGDRSSDEKLPLSDSPGQALNNGVVSTGAVKSRSVSRVPNGVSNKRSLHDQDSNNSSSIIKRVSGKGLGDPAPQAALKKRGGSNGFIAAQPRTKSAPPTLAQIQDPRGEAPHSVKPPVSSRQSDESVARLRRSTAADRQVPKRKVAKQGHGTSQKVNAKVVPMPKNPSQSKKGGILNNKGSKQKVIPGEVMLQTQAPQKPSKTEAASTQKCMLPSVSDKSHVSKQRPHGSLVHLASETSGADTPQSLCRPHPQQLSDSQDKKNPELEGQNRSKVDESIKHELKSKLTGVDQSNTSAYKDANHLNANSNCGNVTALKSMISNPNENSINSNPVCVSGTTNTEQLCVLSGRENQIGRKDTDTKPSTVKEVLCAPGEVSGVLDSVQDGRKASVQSLLPSGSAPVSSAVPSRCLLGQPSEKNYKNMETSETPESHEAPFVGHWGLSSRATQQRESPESDSGSATTSSDDIKPRSEDYDAGGSQDDEGSNDRGVSKCGTMLCHDFLGRSSSDTSTPEELKVYDTNLRIEVKVKRQSGSDLFQITSASDDEAPRKRPEMWSRSTVIHPREKESIPRGSVPFAQEMDQVSSSADETEDERSEAENVGENSSLSNSGTQHVQGIINLAFEDGTEHESHEFSATKRFRRSVLLSVDECEEVGSDEGEVHTPCQPSMDSLSPSDVFDGVSYERHGRTGHSRFSEESEDTSVHCKHNDKDNSVYKNESILLGTSSKDSSRKDKQSVSTDHKNRLDIPSKGSQQPFPEDEETNHRSEVANDFQHHSTFLDGDMKSQERPCHLELHQRELSSSIPKISSAKSLDSHASHVLPQEGQVRESHSTAPRKANNAVFSGDIDACDTLAQTCMYDHRPPKTLSPICEMEIAEAFEQRVESEARVVDRDSEDDQHFAQQDWTLLKQLLSEQDADLNVTNSLPEDLSLAQYLINQTLLLARDSSKPQGSAHTDTWNRRSELSSPLGDSSAGDTMASVSSEDCSPLGEWTILELETQH</sequence>
<dbReference type="InterPro" id="IPR040121">
    <property type="entry name" value="BTBD8_BTB_POZ_1"/>
</dbReference>
<evidence type="ECO:0000256" key="6">
    <source>
        <dbReference type="ARBA" id="ARBA00034106"/>
    </source>
</evidence>
<dbReference type="InterPro" id="IPR027907">
    <property type="entry name" value="BTBD8_C"/>
</dbReference>
<dbReference type="CDD" id="cd14733">
    <property type="entry name" value="BACK"/>
    <property type="match status" value="1"/>
</dbReference>
<dbReference type="CDD" id="cd18286">
    <property type="entry name" value="BTB2_POZ_BTBD8"/>
    <property type="match status" value="1"/>
</dbReference>
<dbReference type="PANTHER" id="PTHR22427:SF2">
    <property type="entry name" value="BTB_POZ DOMAIN-CONTAINING PROTEIN 8"/>
    <property type="match status" value="1"/>
</dbReference>
<dbReference type="SUPFAM" id="SSF54695">
    <property type="entry name" value="POZ domain"/>
    <property type="match status" value="2"/>
</dbReference>
<feature type="compositionally biased region" description="Low complexity" evidence="11">
    <location>
        <begin position="794"/>
        <end position="808"/>
    </location>
</feature>
<feature type="compositionally biased region" description="Polar residues" evidence="11">
    <location>
        <begin position="1426"/>
        <end position="1437"/>
    </location>
</feature>
<feature type="compositionally biased region" description="Basic and acidic residues" evidence="11">
    <location>
        <begin position="1506"/>
        <end position="1534"/>
    </location>
</feature>
<feature type="domain" description="BTB" evidence="12">
    <location>
        <begin position="299"/>
        <end position="366"/>
    </location>
</feature>
<evidence type="ECO:0000313" key="13">
    <source>
        <dbReference type="EMBL" id="KAK7803645.1"/>
    </source>
</evidence>
<dbReference type="Proteomes" id="UP001488838">
    <property type="component" value="Unassembled WGS sequence"/>
</dbReference>
<dbReference type="InterPro" id="IPR011333">
    <property type="entry name" value="SKP1/BTB/POZ_sf"/>
</dbReference>
<feature type="compositionally biased region" description="Polar residues" evidence="11">
    <location>
        <begin position="1062"/>
        <end position="1072"/>
    </location>
</feature>
<evidence type="ECO:0000256" key="11">
    <source>
        <dbReference type="SAM" id="MobiDB-lite"/>
    </source>
</evidence>
<keyword evidence="4" id="KW-0966">Cell projection</keyword>
<keyword evidence="5" id="KW-0968">Cytoplasmic vesicle</keyword>
<dbReference type="FunFam" id="3.30.710.10:FF:000129">
    <property type="entry name" value="BTB/POZ domain-containing protein 8"/>
    <property type="match status" value="1"/>
</dbReference>
<dbReference type="GO" id="GO:0030136">
    <property type="term" value="C:clathrin-coated vesicle"/>
    <property type="evidence" value="ECO:0007669"/>
    <property type="project" value="UniProtKB-SubCell"/>
</dbReference>
<dbReference type="Pfam" id="PF26017">
    <property type="entry name" value="BACK_BTBD8"/>
    <property type="match status" value="1"/>
</dbReference>
<gene>
    <name evidence="13" type="ORF">U0070_002540</name>
</gene>
<evidence type="ECO:0000256" key="2">
    <source>
        <dbReference type="ARBA" id="ARBA00022737"/>
    </source>
</evidence>
<feature type="region of interest" description="Disordered" evidence="11">
    <location>
        <begin position="1219"/>
        <end position="1314"/>
    </location>
</feature>
<evidence type="ECO:0000256" key="4">
    <source>
        <dbReference type="ARBA" id="ARBA00023273"/>
    </source>
</evidence>
<evidence type="ECO:0000313" key="14">
    <source>
        <dbReference type="Proteomes" id="UP001488838"/>
    </source>
</evidence>
<feature type="region of interest" description="Disordered" evidence="11">
    <location>
        <begin position="1479"/>
        <end position="1534"/>
    </location>
</feature>
<name>A0AAW0HP92_MYOGA</name>
<feature type="region of interest" description="Disordered" evidence="11">
    <location>
        <begin position="643"/>
        <end position="1103"/>
    </location>
</feature>
<dbReference type="InterPro" id="IPR043225">
    <property type="entry name" value="BACK_BTBD8"/>
</dbReference>
<keyword evidence="2" id="KW-0677">Repeat</keyword>
<feature type="compositionally biased region" description="Basic and acidic residues" evidence="11">
    <location>
        <begin position="1084"/>
        <end position="1103"/>
    </location>
</feature>
<proteinExistence type="predicted"/>
<dbReference type="Pfam" id="PF15363">
    <property type="entry name" value="BTBD8_C"/>
    <property type="match status" value="1"/>
</dbReference>
<comment type="subcellular location">
    <subcellularLocation>
        <location evidence="1">Cytoplasmic vesicle</location>
        <location evidence="1">Clathrin-coated vesicle</location>
    </subcellularLocation>
    <subcellularLocation>
        <location evidence="6">Presynapse</location>
    </subcellularLocation>
</comment>
<evidence type="ECO:0000259" key="12">
    <source>
        <dbReference type="PROSITE" id="PS50097"/>
    </source>
</evidence>
<evidence type="ECO:0000256" key="9">
    <source>
        <dbReference type="ARBA" id="ARBA00070114"/>
    </source>
</evidence>
<comment type="caution">
    <text evidence="13">The sequence shown here is derived from an EMBL/GenBank/DDBJ whole genome shotgun (WGS) entry which is preliminary data.</text>
</comment>
<dbReference type="PANTHER" id="PTHR22427">
    <property type="entry name" value="GH15728P"/>
    <property type="match status" value="1"/>
</dbReference>
<feature type="compositionally biased region" description="Low complexity" evidence="11">
    <location>
        <begin position="1219"/>
        <end position="1233"/>
    </location>
</feature>
<feature type="compositionally biased region" description="Polar residues" evidence="11">
    <location>
        <begin position="859"/>
        <end position="871"/>
    </location>
</feature>
<evidence type="ECO:0000256" key="5">
    <source>
        <dbReference type="ARBA" id="ARBA00023329"/>
    </source>
</evidence>